<sequence>MSRHPALEPRPMLAPVVTGAKALRYRLVIALWLVVAGWFWAWWLQPAHVIGFWRYWLVTAAMIWIWGMQLYFVLIFLFARHSVAPDPVPGRWRVAMVTTKTPSEPFSVVRKTLEAMLAQDYPHDTWLADEDPSEETRAWCAAHRVMISTRKGVAEYHRAEWPRRTRCKEGNLAYFYDTWGYRDYDIVSQLDADHVPQPGYLREMLRPFADPEVGYVSAPSICAANAAESWAARTRLYAEAAFHGVFQAGYTGVLTPMCIGSHYAVRTVALKAAGGLGPELAEDHSTTMLIAAAGWRGVHAIDAIAVGDGPATLPDLVTQEFQWSRSLMSLLLRYTPSYLGKLPLRLKLLFLLCQSWYAFFAITMASMYVLPILAVCFDIRFADVTYPAFLGHSLPSVAVMIVFAYMMRHDGLFRPRDAKVIAWEKALFVILQWPWVLWGCLMAVWDRVTGRFVDFRITPKGEAAAAVLPPRIFWLYLLLATGAIVPVLTVSAVTEARGFYLLSIINALLYVTLLVVILRHHRSEARAKGQTLRDGAEFARYVFGLTLVMALCVGGIILRGDASLRALAVGLVPLKLTRVEYIVSGAGKGQSGDVHVRFAPDLSIWFSKENGEGEK</sequence>
<proteinExistence type="predicted"/>
<feature type="transmembrane region" description="Helical" evidence="7">
    <location>
        <begin position="348"/>
        <end position="374"/>
    </location>
</feature>
<dbReference type="AlphaFoldDB" id="A0A3S3LUY8"/>
<dbReference type="PANTHER" id="PTHR43867:SF2">
    <property type="entry name" value="CELLULOSE SYNTHASE CATALYTIC SUBUNIT A [UDP-FORMING]"/>
    <property type="match status" value="1"/>
</dbReference>
<evidence type="ECO:0000313" key="10">
    <source>
        <dbReference type="Proteomes" id="UP000288071"/>
    </source>
</evidence>
<dbReference type="InterPro" id="IPR001173">
    <property type="entry name" value="Glyco_trans_2-like"/>
</dbReference>
<evidence type="ECO:0000256" key="2">
    <source>
        <dbReference type="ARBA" id="ARBA00022676"/>
    </source>
</evidence>
<comment type="caution">
    <text evidence="9">The sequence shown here is derived from an EMBL/GenBank/DDBJ whole genome shotgun (WGS) entry which is preliminary data.</text>
</comment>
<dbReference type="RefSeq" id="WP_128154856.1">
    <property type="nucleotide sequence ID" value="NZ_JBHSOM010000027.1"/>
</dbReference>
<evidence type="ECO:0000256" key="6">
    <source>
        <dbReference type="ARBA" id="ARBA00023136"/>
    </source>
</evidence>
<feature type="transmembrane region" description="Helical" evidence="7">
    <location>
        <begin position="25"/>
        <end position="43"/>
    </location>
</feature>
<keyword evidence="3 9" id="KW-0808">Transferase</keyword>
<dbReference type="EMBL" id="SAVA01000002">
    <property type="protein sequence ID" value="RWR53673.1"/>
    <property type="molecule type" value="Genomic_DNA"/>
</dbReference>
<dbReference type="GO" id="GO:0016758">
    <property type="term" value="F:hexosyltransferase activity"/>
    <property type="evidence" value="ECO:0007669"/>
    <property type="project" value="TreeGrafter"/>
</dbReference>
<keyword evidence="10" id="KW-1185">Reference proteome</keyword>
<organism evidence="9 10">
    <name type="scientific">Paenirhodobacter huangdaonensis</name>
    <dbReference type="NCBI Taxonomy" id="2501515"/>
    <lineage>
        <taxon>Bacteria</taxon>
        <taxon>Pseudomonadati</taxon>
        <taxon>Pseudomonadota</taxon>
        <taxon>Alphaproteobacteria</taxon>
        <taxon>Rhodobacterales</taxon>
        <taxon>Rhodobacter group</taxon>
        <taxon>Paenirhodobacter</taxon>
    </lineage>
</organism>
<name>A0A3S3LUY8_9RHOB</name>
<dbReference type="Gene3D" id="3.90.550.10">
    <property type="entry name" value="Spore Coat Polysaccharide Biosynthesis Protein SpsA, Chain A"/>
    <property type="match status" value="1"/>
</dbReference>
<evidence type="ECO:0000256" key="4">
    <source>
        <dbReference type="ARBA" id="ARBA00022692"/>
    </source>
</evidence>
<feature type="transmembrane region" description="Helical" evidence="7">
    <location>
        <begin position="538"/>
        <end position="558"/>
    </location>
</feature>
<reference evidence="10" key="1">
    <citation type="submission" date="2019-01" db="EMBL/GenBank/DDBJ databases">
        <title>Sinorhodobacter populi sp. nov. isolated from the symptomatic bark tissue of Populus euramericana canker.</title>
        <authorList>
            <person name="Li Y."/>
        </authorList>
    </citation>
    <scope>NUCLEOTIDE SEQUENCE [LARGE SCALE GENOMIC DNA]</scope>
    <source>
        <strain evidence="10">CGMCC 1.12963</strain>
    </source>
</reference>
<gene>
    <name evidence="9" type="ORF">EOW66_03335</name>
</gene>
<feature type="domain" description="Glycosyltransferase 2-like" evidence="8">
    <location>
        <begin position="189"/>
        <end position="374"/>
    </location>
</feature>
<evidence type="ECO:0000313" key="9">
    <source>
        <dbReference type="EMBL" id="RWR53673.1"/>
    </source>
</evidence>
<evidence type="ECO:0000256" key="7">
    <source>
        <dbReference type="SAM" id="Phobius"/>
    </source>
</evidence>
<protein>
    <submittedName>
        <fullName evidence="9">Glycosyltransferase</fullName>
    </submittedName>
</protein>
<keyword evidence="6 7" id="KW-0472">Membrane</keyword>
<dbReference type="InterPro" id="IPR050321">
    <property type="entry name" value="Glycosyltr_2/OpgH_subfam"/>
</dbReference>
<evidence type="ECO:0000256" key="1">
    <source>
        <dbReference type="ARBA" id="ARBA00004141"/>
    </source>
</evidence>
<keyword evidence="2" id="KW-0328">Glycosyltransferase</keyword>
<feature type="transmembrane region" description="Helical" evidence="7">
    <location>
        <begin position="426"/>
        <end position="445"/>
    </location>
</feature>
<dbReference type="Pfam" id="PF13632">
    <property type="entry name" value="Glyco_trans_2_3"/>
    <property type="match status" value="1"/>
</dbReference>
<feature type="transmembrane region" description="Helical" evidence="7">
    <location>
        <begin position="55"/>
        <end position="79"/>
    </location>
</feature>
<keyword evidence="5 7" id="KW-1133">Transmembrane helix</keyword>
<dbReference type="InterPro" id="IPR029044">
    <property type="entry name" value="Nucleotide-diphossugar_trans"/>
</dbReference>
<comment type="subcellular location">
    <subcellularLocation>
        <location evidence="1">Membrane</location>
        <topology evidence="1">Multi-pass membrane protein</topology>
    </subcellularLocation>
</comment>
<evidence type="ECO:0000256" key="3">
    <source>
        <dbReference type="ARBA" id="ARBA00022679"/>
    </source>
</evidence>
<evidence type="ECO:0000256" key="5">
    <source>
        <dbReference type="ARBA" id="ARBA00022989"/>
    </source>
</evidence>
<keyword evidence="4 7" id="KW-0812">Transmembrane</keyword>
<feature type="transmembrane region" description="Helical" evidence="7">
    <location>
        <begin position="499"/>
        <end position="518"/>
    </location>
</feature>
<reference evidence="9 10" key="2">
    <citation type="submission" date="2019-01" db="EMBL/GenBank/DDBJ databases">
        <title>Sinorhodobacter populi sp. nov. isolated from the symptomatic bark tissue of Populus euramericana canker.</title>
        <authorList>
            <person name="Xu G."/>
        </authorList>
    </citation>
    <scope>NUCLEOTIDE SEQUENCE [LARGE SCALE GENOMIC DNA]</scope>
    <source>
        <strain evidence="9 10">CGMCC 1.12963</strain>
    </source>
</reference>
<accession>A0A3S3LUY8</accession>
<dbReference type="SUPFAM" id="SSF53448">
    <property type="entry name" value="Nucleotide-diphospho-sugar transferases"/>
    <property type="match status" value="1"/>
</dbReference>
<dbReference type="Proteomes" id="UP000288071">
    <property type="component" value="Unassembled WGS sequence"/>
</dbReference>
<evidence type="ECO:0000259" key="8">
    <source>
        <dbReference type="Pfam" id="PF13632"/>
    </source>
</evidence>
<dbReference type="GO" id="GO:0005886">
    <property type="term" value="C:plasma membrane"/>
    <property type="evidence" value="ECO:0007669"/>
    <property type="project" value="TreeGrafter"/>
</dbReference>
<feature type="transmembrane region" description="Helical" evidence="7">
    <location>
        <begin position="473"/>
        <end position="492"/>
    </location>
</feature>
<dbReference type="PANTHER" id="PTHR43867">
    <property type="entry name" value="CELLULOSE SYNTHASE CATALYTIC SUBUNIT A [UDP-FORMING]"/>
    <property type="match status" value="1"/>
</dbReference>
<feature type="transmembrane region" description="Helical" evidence="7">
    <location>
        <begin position="386"/>
        <end position="405"/>
    </location>
</feature>